<evidence type="ECO:0000256" key="1">
    <source>
        <dbReference type="ARBA" id="ARBA00048552"/>
    </source>
</evidence>
<dbReference type="Gramene" id="TraesARI5D03G02977900.1">
    <property type="protein sequence ID" value="TraesARI5D03G02977900.1.CDS1"/>
    <property type="gene ID" value="TraesARI5D03G02977900"/>
</dbReference>
<feature type="domain" description="RNA polymerase Rpb2" evidence="2">
    <location>
        <begin position="1"/>
        <end position="52"/>
    </location>
</feature>
<dbReference type="SMR" id="A0A3B6MIC0"/>
<dbReference type="Proteomes" id="UP000019116">
    <property type="component" value="Chromosome 5D"/>
</dbReference>
<reference evidence="3" key="2">
    <citation type="submission" date="2018-10" db="UniProtKB">
        <authorList>
            <consortium name="EnsemblPlants"/>
        </authorList>
    </citation>
    <scope>IDENTIFICATION</scope>
</reference>
<dbReference type="GO" id="GO:0003899">
    <property type="term" value="F:DNA-directed RNA polymerase activity"/>
    <property type="evidence" value="ECO:0007669"/>
    <property type="project" value="UniProtKB-EC"/>
</dbReference>
<dbReference type="Gramene" id="TraesCS5D03G0012700.1">
    <property type="protein sequence ID" value="TraesCS5D03G0012700.1.CDS1"/>
    <property type="gene ID" value="TraesCS5D03G0012700"/>
</dbReference>
<dbReference type="Gramene" id="TraesLAC5D03G02982150.1">
    <property type="protein sequence ID" value="TraesLAC5D03G02982150.1.CDS1"/>
    <property type="gene ID" value="TraesLAC5D03G02982150"/>
</dbReference>
<name>A0A3B6MIC0_WHEAT</name>
<dbReference type="Gramene" id="TraesNOR5D03G03060720.1">
    <property type="protein sequence ID" value="TraesNOR5D03G03060720.1.CDS1"/>
    <property type="gene ID" value="TraesNOR5D03G03060720"/>
</dbReference>
<dbReference type="Gramene" id="TraesCS5D02G011600.1">
    <property type="protein sequence ID" value="TraesCS5D02G011600.1.cds1"/>
    <property type="gene ID" value="TraesCS5D02G011600"/>
</dbReference>
<reference evidence="3" key="1">
    <citation type="submission" date="2018-08" db="EMBL/GenBank/DDBJ databases">
        <authorList>
            <person name="Rossello M."/>
        </authorList>
    </citation>
    <scope>NUCLEOTIDE SEQUENCE [LARGE SCALE GENOMIC DNA]</scope>
    <source>
        <strain evidence="3">cv. Chinese Spring</strain>
    </source>
</reference>
<dbReference type="Gramene" id="TraesKAR5D01G0003530.1">
    <property type="protein sequence ID" value="cds.TraesKAR5D01G0003530.1"/>
    <property type="gene ID" value="TraesKAR5D01G0003530"/>
</dbReference>
<dbReference type="Gene3D" id="3.90.1110.10">
    <property type="entry name" value="RNA polymerase Rpb2, domain 2"/>
    <property type="match status" value="1"/>
</dbReference>
<dbReference type="GO" id="GO:0006351">
    <property type="term" value="P:DNA-templated transcription"/>
    <property type="evidence" value="ECO:0007669"/>
    <property type="project" value="InterPro"/>
</dbReference>
<dbReference type="Gramene" id="TraesJAG5D03G03024840.1">
    <property type="protein sequence ID" value="TraesJAG5D03G03024840.1.CDS1"/>
    <property type="gene ID" value="TraesJAG5D03G03024840"/>
</dbReference>
<evidence type="ECO:0000313" key="3">
    <source>
        <dbReference type="EnsemblPlants" id="TraesCS5D02G011600.1.cds1"/>
    </source>
</evidence>
<dbReference type="InterPro" id="IPR007642">
    <property type="entry name" value="RNA_pol_Rpb2_2"/>
</dbReference>
<comment type="catalytic activity">
    <reaction evidence="1">
        <text>RNA(n) + a ribonucleoside 5'-triphosphate = RNA(n+1) + diphosphate</text>
        <dbReference type="Rhea" id="RHEA:21248"/>
        <dbReference type="Rhea" id="RHEA-COMP:14527"/>
        <dbReference type="Rhea" id="RHEA-COMP:17342"/>
        <dbReference type="ChEBI" id="CHEBI:33019"/>
        <dbReference type="ChEBI" id="CHEBI:61557"/>
        <dbReference type="ChEBI" id="CHEBI:140395"/>
        <dbReference type="EC" id="2.7.7.6"/>
    </reaction>
</comment>
<dbReference type="Gene3D" id="3.90.1100.10">
    <property type="match status" value="1"/>
</dbReference>
<proteinExistence type="predicted"/>
<dbReference type="Pfam" id="PF04561">
    <property type="entry name" value="RNA_pol_Rpb2_2"/>
    <property type="match status" value="1"/>
</dbReference>
<organism evidence="3">
    <name type="scientific">Triticum aestivum</name>
    <name type="common">Wheat</name>
    <dbReference type="NCBI Taxonomy" id="4565"/>
    <lineage>
        <taxon>Eukaryota</taxon>
        <taxon>Viridiplantae</taxon>
        <taxon>Streptophyta</taxon>
        <taxon>Embryophyta</taxon>
        <taxon>Tracheophyta</taxon>
        <taxon>Spermatophyta</taxon>
        <taxon>Magnoliopsida</taxon>
        <taxon>Liliopsida</taxon>
        <taxon>Poales</taxon>
        <taxon>Poaceae</taxon>
        <taxon>BOP clade</taxon>
        <taxon>Pooideae</taxon>
        <taxon>Triticodae</taxon>
        <taxon>Triticeae</taxon>
        <taxon>Triticinae</taxon>
        <taxon>Triticum</taxon>
    </lineage>
</organism>
<dbReference type="STRING" id="4565.A0A3B6MIC0"/>
<dbReference type="Gramene" id="TraesSYM5D03G02965290.1">
    <property type="protein sequence ID" value="TraesSYM5D03G02965290.1.CDS1"/>
    <property type="gene ID" value="TraesSYM5D03G02965290"/>
</dbReference>
<dbReference type="Gramene" id="TraesLDM5D03G03031030.1">
    <property type="protein sequence ID" value="TraesLDM5D03G03031030.1.CDS1"/>
    <property type="gene ID" value="TraesLDM5D03G03031030"/>
</dbReference>
<dbReference type="EnsemblPlants" id="TraesCS5D02G011600.1">
    <property type="protein sequence ID" value="TraesCS5D02G011600.1.cds1"/>
    <property type="gene ID" value="TraesCS5D02G011600"/>
</dbReference>
<keyword evidence="4" id="KW-1185">Reference proteome</keyword>
<dbReference type="Gramene" id="TraesWEE_scaffold_814224_01G000100.1">
    <property type="protein sequence ID" value="TraesWEE_scaffold_814224_01G000100.1"/>
    <property type="gene ID" value="TraesWEE_scaffold_814224_01G000100"/>
</dbReference>
<dbReference type="GO" id="GO:0003677">
    <property type="term" value="F:DNA binding"/>
    <property type="evidence" value="ECO:0007669"/>
    <property type="project" value="InterPro"/>
</dbReference>
<accession>A0A3B6MIC0</accession>
<dbReference type="SUPFAM" id="SSF64484">
    <property type="entry name" value="beta and beta-prime subunits of DNA dependent RNA-polymerase"/>
    <property type="match status" value="1"/>
</dbReference>
<dbReference type="Gramene" id="TraesROB_scaffold_1117650_01G000100.1">
    <property type="protein sequence ID" value="TraesROB_scaffold_1117650_01G000100.1"/>
    <property type="gene ID" value="TraesROB_scaffold_1117650_01G000100"/>
</dbReference>
<dbReference type="Gramene" id="TraesMAC5D03G03025360.1">
    <property type="protein sequence ID" value="TraesMAC5D03G03025360.1.CDS1"/>
    <property type="gene ID" value="TraesMAC5D03G03025360"/>
</dbReference>
<dbReference type="OMA" id="CCYLGPG"/>
<dbReference type="Gramene" id="TraesJUL5D03G03050450.1">
    <property type="protein sequence ID" value="TraesJUL5D03G03050450.1.CDS1"/>
    <property type="gene ID" value="TraesJUL5D03G03050450"/>
</dbReference>
<evidence type="ECO:0000313" key="4">
    <source>
        <dbReference type="Proteomes" id="UP000019116"/>
    </source>
</evidence>
<protein>
    <recommendedName>
        <fullName evidence="2">RNA polymerase Rpb2 domain-containing protein</fullName>
    </recommendedName>
</protein>
<dbReference type="InterPro" id="IPR037034">
    <property type="entry name" value="RNA_pol_Rpb2_2_sf"/>
</dbReference>
<evidence type="ECO:0000259" key="2">
    <source>
        <dbReference type="Pfam" id="PF04561"/>
    </source>
</evidence>
<dbReference type="AlphaFoldDB" id="A0A3B6MIC0"/>
<sequence length="100" mass="11274">MNRRLNLGIPQNNTFLLPRDVLAATDHLIGMKFGTGILDDDDMNHLKNKRIRSVADLLQDQFGLALGRLQHAVQKTIRRVFIRQSKPTPQTLVTPTSTSI</sequence>